<dbReference type="SUPFAM" id="SSF46955">
    <property type="entry name" value="Putative DNA-binding domain"/>
    <property type="match status" value="1"/>
</dbReference>
<proteinExistence type="predicted"/>
<dbReference type="PANTHER" id="PTHR30204">
    <property type="entry name" value="REDOX-CYCLING DRUG-SENSING TRANSCRIPTIONAL ACTIVATOR SOXR"/>
    <property type="match status" value="1"/>
</dbReference>
<dbReference type="SMART" id="SM00422">
    <property type="entry name" value="HTH_MERR"/>
    <property type="match status" value="1"/>
</dbReference>
<evidence type="ECO:0000256" key="2">
    <source>
        <dbReference type="SAM" id="Coils"/>
    </source>
</evidence>
<evidence type="ECO:0000313" key="5">
    <source>
        <dbReference type="EMBL" id="CDO17787.1"/>
    </source>
</evidence>
<dbReference type="PROSITE" id="PS50937">
    <property type="entry name" value="HTH_MERR_2"/>
    <property type="match status" value="1"/>
</dbReference>
<gene>
    <name evidence="5" type="ORF">BN963_SGAL_00980</name>
</gene>
<dbReference type="GO" id="GO:0003700">
    <property type="term" value="F:DNA-binding transcription factor activity"/>
    <property type="evidence" value="ECO:0007669"/>
    <property type="project" value="InterPro"/>
</dbReference>
<feature type="transmembrane region" description="Helical" evidence="3">
    <location>
        <begin position="156"/>
        <end position="174"/>
    </location>
</feature>
<dbReference type="CDD" id="cd01106">
    <property type="entry name" value="HTH_TipAL-Mta"/>
    <property type="match status" value="1"/>
</dbReference>
<accession>A0A060RK89</accession>
<feature type="domain" description="HTH merR-type" evidence="4">
    <location>
        <begin position="16"/>
        <end position="85"/>
    </location>
</feature>
<dbReference type="Pfam" id="PF13411">
    <property type="entry name" value="MerR_1"/>
    <property type="match status" value="1"/>
</dbReference>
<sequence length="256" mass="29584">MSYNKGRKEVKGMSRSYTTGDLAKLAGVSVRTVQYYDKRGILSPSDLTEGGRRIYVDSDLEQLRMICFLRELDFSIEQIKRLFAEENARQVLELLLVEHIKETKRELAEKKDKLDTTVNLLDRVKNQTGQSLEFLSDISLTMKNQLAWRRLQKRMWISNLATILIFVLCVAWLASRPQSVVWQGVGIGIGLVYVGTLLTLSYHFSRKIAYICPNCHQLFQPTYREFAFARHTPKTRKLTCPHCHEKSYCLETAKEA</sequence>
<feature type="transmembrane region" description="Helical" evidence="3">
    <location>
        <begin position="180"/>
        <end position="200"/>
    </location>
</feature>
<reference evidence="5 6" key="1">
    <citation type="submission" date="2014-02" db="EMBL/GenBank/DDBJ databases">
        <authorList>
            <person name="Manrique M."/>
        </authorList>
    </citation>
    <scope>NUCLEOTIDE SEQUENCE [LARGE SCALE GENOMIC DNA]</scope>
    <source>
        <strain evidence="5 6">LMG17956</strain>
    </source>
</reference>
<keyword evidence="3" id="KW-1133">Transmembrane helix</keyword>
<dbReference type="PRINTS" id="PR00040">
    <property type="entry name" value="HTHMERR"/>
</dbReference>
<comment type="caution">
    <text evidence="5">The sequence shown here is derived from an EMBL/GenBank/DDBJ whole genome shotgun (WGS) entry which is preliminary data.</text>
</comment>
<dbReference type="PANTHER" id="PTHR30204:SF96">
    <property type="entry name" value="CHROMOSOME-ANCHORING PROTEIN RACA"/>
    <property type="match status" value="1"/>
</dbReference>
<keyword evidence="2" id="KW-0175">Coiled coil</keyword>
<protein>
    <submittedName>
        <fullName evidence="5">Transcriptional regulator, MerR family</fullName>
    </submittedName>
</protein>
<keyword evidence="3" id="KW-0472">Membrane</keyword>
<keyword evidence="3" id="KW-0812">Transmembrane</keyword>
<organism evidence="5 6">
    <name type="scientific">Streptococcus gallolyticus</name>
    <dbReference type="NCBI Taxonomy" id="315405"/>
    <lineage>
        <taxon>Bacteria</taxon>
        <taxon>Bacillati</taxon>
        <taxon>Bacillota</taxon>
        <taxon>Bacilli</taxon>
        <taxon>Lactobacillales</taxon>
        <taxon>Streptococcaceae</taxon>
        <taxon>Streptococcus</taxon>
    </lineage>
</organism>
<feature type="coiled-coil region" evidence="2">
    <location>
        <begin position="97"/>
        <end position="127"/>
    </location>
</feature>
<evidence type="ECO:0000313" key="6">
    <source>
        <dbReference type="Proteomes" id="UP000027584"/>
    </source>
</evidence>
<dbReference type="GO" id="GO:0003677">
    <property type="term" value="F:DNA binding"/>
    <property type="evidence" value="ECO:0007669"/>
    <property type="project" value="UniProtKB-KW"/>
</dbReference>
<evidence type="ECO:0000259" key="4">
    <source>
        <dbReference type="PROSITE" id="PS50937"/>
    </source>
</evidence>
<name>A0A060RK89_9STRE</name>
<dbReference type="Gene3D" id="1.10.1660.10">
    <property type="match status" value="1"/>
</dbReference>
<dbReference type="Proteomes" id="UP000027584">
    <property type="component" value="Unassembled WGS sequence"/>
</dbReference>
<dbReference type="AlphaFoldDB" id="A0A060RK89"/>
<keyword evidence="1" id="KW-0238">DNA-binding</keyword>
<dbReference type="EMBL" id="CCBC010000138">
    <property type="protein sequence ID" value="CDO17787.1"/>
    <property type="molecule type" value="Genomic_DNA"/>
</dbReference>
<reference evidence="5 6" key="2">
    <citation type="submission" date="2014-05" db="EMBL/GenBank/DDBJ databases">
        <title>Genome sequence of Streptococcus gallolyticus.</title>
        <authorList>
            <person name="Del Campo R."/>
        </authorList>
    </citation>
    <scope>NUCLEOTIDE SEQUENCE [LARGE SCALE GENOMIC DNA]</scope>
    <source>
        <strain evidence="5 6">LMG17956</strain>
    </source>
</reference>
<evidence type="ECO:0000256" key="3">
    <source>
        <dbReference type="SAM" id="Phobius"/>
    </source>
</evidence>
<dbReference type="InterPro" id="IPR000551">
    <property type="entry name" value="MerR-type_HTH_dom"/>
</dbReference>
<dbReference type="InterPro" id="IPR009061">
    <property type="entry name" value="DNA-bd_dom_put_sf"/>
</dbReference>
<evidence type="ECO:0000256" key="1">
    <source>
        <dbReference type="ARBA" id="ARBA00023125"/>
    </source>
</evidence>
<dbReference type="InterPro" id="IPR047057">
    <property type="entry name" value="MerR_fam"/>
</dbReference>